<name>A0ABD3QE77_9STRA</name>
<sequence>MIASILFPLVAPLKPFHTSLIDAITIPSVGIVSQSTINHVPNQWHHSNLHAKPLEMAAWSWLLTSSFEPSRQYSWTLQNGNVQFETPLTFPNIAIERDGTVKPRQGDGDDSVVSLTNPVFLGSGGSGAVFSFGIHPLTSRPLPTKTDAQPPMAIKVSWKASRTSVQNECTLLKSMELHHVPHVERCLGERDYPYEDGRVMIALQPVLVASSGITSSISDVSLDGQERAVKQVMETMIGMLYANIVTVDVQALISKETGEVLFIDFSEAMEFGFPVTAKDVAAVVGFCNEMMTLVPESLRDVAVEYLKVLLEEMDRNGMSLSKDISNVLESIWME</sequence>
<comment type="caution">
    <text evidence="1">The sequence shown here is derived from an EMBL/GenBank/DDBJ whole genome shotgun (WGS) entry which is preliminary data.</text>
</comment>
<dbReference type="Proteomes" id="UP001516023">
    <property type="component" value="Unassembled WGS sequence"/>
</dbReference>
<reference evidence="1 2" key="1">
    <citation type="journal article" date="2020" name="G3 (Bethesda)">
        <title>Improved Reference Genome for Cyclotella cryptica CCMP332, a Model for Cell Wall Morphogenesis, Salinity Adaptation, and Lipid Production in Diatoms (Bacillariophyta).</title>
        <authorList>
            <person name="Roberts W.R."/>
            <person name="Downey K.M."/>
            <person name="Ruck E.C."/>
            <person name="Traller J.C."/>
            <person name="Alverson A.J."/>
        </authorList>
    </citation>
    <scope>NUCLEOTIDE SEQUENCE [LARGE SCALE GENOMIC DNA]</scope>
    <source>
        <strain evidence="1 2">CCMP332</strain>
    </source>
</reference>
<keyword evidence="2" id="KW-1185">Reference proteome</keyword>
<gene>
    <name evidence="1" type="ORF">HJC23_004449</name>
</gene>
<proteinExistence type="predicted"/>
<dbReference type="EMBL" id="JABMIG020000044">
    <property type="protein sequence ID" value="KAL3798698.1"/>
    <property type="molecule type" value="Genomic_DNA"/>
</dbReference>
<protein>
    <recommendedName>
        <fullName evidence="3">Protein kinase domain-containing protein</fullName>
    </recommendedName>
</protein>
<dbReference type="AlphaFoldDB" id="A0ABD3QE77"/>
<evidence type="ECO:0000313" key="2">
    <source>
        <dbReference type="Proteomes" id="UP001516023"/>
    </source>
</evidence>
<evidence type="ECO:0000313" key="1">
    <source>
        <dbReference type="EMBL" id="KAL3798698.1"/>
    </source>
</evidence>
<accession>A0ABD3QE77</accession>
<evidence type="ECO:0008006" key="3">
    <source>
        <dbReference type="Google" id="ProtNLM"/>
    </source>
</evidence>
<organism evidence="1 2">
    <name type="scientific">Cyclotella cryptica</name>
    <dbReference type="NCBI Taxonomy" id="29204"/>
    <lineage>
        <taxon>Eukaryota</taxon>
        <taxon>Sar</taxon>
        <taxon>Stramenopiles</taxon>
        <taxon>Ochrophyta</taxon>
        <taxon>Bacillariophyta</taxon>
        <taxon>Coscinodiscophyceae</taxon>
        <taxon>Thalassiosirophycidae</taxon>
        <taxon>Stephanodiscales</taxon>
        <taxon>Stephanodiscaceae</taxon>
        <taxon>Cyclotella</taxon>
    </lineage>
</organism>